<comment type="similarity">
    <text evidence="1">Belongs to the sigma-70 factor family. ECF subfamily.</text>
</comment>
<evidence type="ECO:0000256" key="4">
    <source>
        <dbReference type="ARBA" id="ARBA00023125"/>
    </source>
</evidence>
<evidence type="ECO:0000256" key="2">
    <source>
        <dbReference type="ARBA" id="ARBA00023015"/>
    </source>
</evidence>
<protein>
    <submittedName>
        <fullName evidence="8">RNA polymerase subunit sigma-24</fullName>
    </submittedName>
</protein>
<evidence type="ECO:0000256" key="5">
    <source>
        <dbReference type="ARBA" id="ARBA00023163"/>
    </source>
</evidence>
<dbReference type="OrthoDB" id="9790423at2"/>
<dbReference type="PANTHER" id="PTHR43133:SF8">
    <property type="entry name" value="RNA POLYMERASE SIGMA FACTOR HI_1459-RELATED"/>
    <property type="match status" value="1"/>
</dbReference>
<keyword evidence="2" id="KW-0805">Transcription regulation</keyword>
<dbReference type="InterPro" id="IPR013324">
    <property type="entry name" value="RNA_pol_sigma_r3/r4-like"/>
</dbReference>
<gene>
    <name evidence="8" type="ORF">BWK62_10680</name>
</gene>
<keyword evidence="3" id="KW-0731">Sigma factor</keyword>
<reference evidence="8 9" key="1">
    <citation type="journal article" date="2017" name="Infect. Genet. Evol.">
        <title>Comparative genome analysis of fish pathogen Flavobacterium columnare reveals extensive sequence diversity within the species.</title>
        <authorList>
            <person name="Kayansamruaj P."/>
            <person name="Dong H.T."/>
            <person name="Hirono I."/>
            <person name="Kondo H."/>
            <person name="Senapin S."/>
            <person name="Rodkhum C."/>
        </authorList>
    </citation>
    <scope>NUCLEOTIDE SEQUENCE [LARGE SCALE GENOMIC DNA]</scope>
    <source>
        <strain evidence="8 9">1214</strain>
    </source>
</reference>
<dbReference type="InterPro" id="IPR039425">
    <property type="entry name" value="RNA_pol_sigma-70-like"/>
</dbReference>
<dbReference type="InterPro" id="IPR036388">
    <property type="entry name" value="WH-like_DNA-bd_sf"/>
</dbReference>
<dbReference type="InterPro" id="IPR014284">
    <property type="entry name" value="RNA_pol_sigma-70_dom"/>
</dbReference>
<dbReference type="EMBL" id="MTCY01000032">
    <property type="protein sequence ID" value="OWP76016.1"/>
    <property type="molecule type" value="Genomic_DNA"/>
</dbReference>
<keyword evidence="4" id="KW-0238">DNA-binding</keyword>
<sequence>MTTTSISDALLVKSYIEGNENALAQLIDRHQTKIYSFIYSKVQDSEIANDIFQDVFIKVIKTLKGGGKHYNEEGKFLPWVMRIAHNLVIDTFRRERKMPKYRDTEEFSVFSLITDGSPNVEMKMIADQVENDLIRLIEQLPDDQRQVLEMRIYDDLSFKEIAEITGVSINTALGRMRYALLNMRRSIEKNNITLAS</sequence>
<organism evidence="8 9">
    <name type="scientific">Flavobacterium columnare</name>
    <dbReference type="NCBI Taxonomy" id="996"/>
    <lineage>
        <taxon>Bacteria</taxon>
        <taxon>Pseudomonadati</taxon>
        <taxon>Bacteroidota</taxon>
        <taxon>Flavobacteriia</taxon>
        <taxon>Flavobacteriales</taxon>
        <taxon>Flavobacteriaceae</taxon>
        <taxon>Flavobacterium</taxon>
    </lineage>
</organism>
<dbReference type="InterPro" id="IPR013249">
    <property type="entry name" value="RNA_pol_sigma70_r4_t2"/>
</dbReference>
<keyword evidence="5" id="KW-0804">Transcription</keyword>
<evidence type="ECO:0000256" key="3">
    <source>
        <dbReference type="ARBA" id="ARBA00023082"/>
    </source>
</evidence>
<feature type="domain" description="RNA polymerase sigma factor 70 region 4 type 2" evidence="7">
    <location>
        <begin position="132"/>
        <end position="171"/>
    </location>
</feature>
<dbReference type="Gene3D" id="1.10.1740.10">
    <property type="match status" value="1"/>
</dbReference>
<accession>A0A246G9A2</accession>
<evidence type="ECO:0000259" key="7">
    <source>
        <dbReference type="Pfam" id="PF08281"/>
    </source>
</evidence>
<name>A0A246G9A2_9FLAO</name>
<dbReference type="Gene3D" id="1.10.10.10">
    <property type="entry name" value="Winged helix-like DNA-binding domain superfamily/Winged helix DNA-binding domain"/>
    <property type="match status" value="1"/>
</dbReference>
<dbReference type="Pfam" id="PF08281">
    <property type="entry name" value="Sigma70_r4_2"/>
    <property type="match status" value="1"/>
</dbReference>
<dbReference type="Proteomes" id="UP000198034">
    <property type="component" value="Unassembled WGS sequence"/>
</dbReference>
<dbReference type="CDD" id="cd06171">
    <property type="entry name" value="Sigma70_r4"/>
    <property type="match status" value="1"/>
</dbReference>
<proteinExistence type="inferred from homology"/>
<dbReference type="GO" id="GO:0016987">
    <property type="term" value="F:sigma factor activity"/>
    <property type="evidence" value="ECO:0007669"/>
    <property type="project" value="UniProtKB-KW"/>
</dbReference>
<dbReference type="InterPro" id="IPR007627">
    <property type="entry name" value="RNA_pol_sigma70_r2"/>
</dbReference>
<dbReference type="GO" id="GO:0003677">
    <property type="term" value="F:DNA binding"/>
    <property type="evidence" value="ECO:0007669"/>
    <property type="project" value="UniProtKB-KW"/>
</dbReference>
<evidence type="ECO:0000313" key="9">
    <source>
        <dbReference type="Proteomes" id="UP000198034"/>
    </source>
</evidence>
<dbReference type="NCBIfam" id="TIGR02937">
    <property type="entry name" value="sigma70-ECF"/>
    <property type="match status" value="1"/>
</dbReference>
<dbReference type="SUPFAM" id="SSF88659">
    <property type="entry name" value="Sigma3 and sigma4 domains of RNA polymerase sigma factors"/>
    <property type="match status" value="1"/>
</dbReference>
<comment type="caution">
    <text evidence="8">The sequence shown here is derived from an EMBL/GenBank/DDBJ whole genome shotgun (WGS) entry which is preliminary data.</text>
</comment>
<evidence type="ECO:0000259" key="6">
    <source>
        <dbReference type="Pfam" id="PF04542"/>
    </source>
</evidence>
<evidence type="ECO:0000256" key="1">
    <source>
        <dbReference type="ARBA" id="ARBA00010641"/>
    </source>
</evidence>
<dbReference type="SUPFAM" id="SSF88946">
    <property type="entry name" value="Sigma2 domain of RNA polymerase sigma factors"/>
    <property type="match status" value="1"/>
</dbReference>
<dbReference type="GO" id="GO:0006352">
    <property type="term" value="P:DNA-templated transcription initiation"/>
    <property type="evidence" value="ECO:0007669"/>
    <property type="project" value="InterPro"/>
</dbReference>
<dbReference type="AlphaFoldDB" id="A0A246G9A2"/>
<evidence type="ECO:0000313" key="8">
    <source>
        <dbReference type="EMBL" id="OWP76016.1"/>
    </source>
</evidence>
<dbReference type="PANTHER" id="PTHR43133">
    <property type="entry name" value="RNA POLYMERASE ECF-TYPE SIGMA FACTO"/>
    <property type="match status" value="1"/>
</dbReference>
<dbReference type="InterPro" id="IPR013325">
    <property type="entry name" value="RNA_pol_sigma_r2"/>
</dbReference>
<feature type="domain" description="RNA polymerase sigma-70 region 2" evidence="6">
    <location>
        <begin position="26"/>
        <end position="97"/>
    </location>
</feature>
<dbReference type="Pfam" id="PF04542">
    <property type="entry name" value="Sigma70_r2"/>
    <property type="match status" value="1"/>
</dbReference>